<evidence type="ECO:0000256" key="4">
    <source>
        <dbReference type="ARBA" id="ARBA00022692"/>
    </source>
</evidence>
<dbReference type="GO" id="GO:0008324">
    <property type="term" value="F:monoatomic cation transmembrane transporter activity"/>
    <property type="evidence" value="ECO:0007669"/>
    <property type="project" value="InterPro"/>
</dbReference>
<proteinExistence type="inferred from homology"/>
<evidence type="ECO:0000256" key="3">
    <source>
        <dbReference type="ARBA" id="ARBA00022475"/>
    </source>
</evidence>
<evidence type="ECO:0000256" key="7">
    <source>
        <dbReference type="SAM" id="Phobius"/>
    </source>
</evidence>
<evidence type="ECO:0000313" key="8">
    <source>
        <dbReference type="EMBL" id="ADI14862.1"/>
    </source>
</evidence>
<reference evidence="9" key="1">
    <citation type="submission" date="2010-05" db="EMBL/GenBank/DDBJ databases">
        <title>The complete genome of Truepera radiovictris DSM 17093.</title>
        <authorList>
            <consortium name="US DOE Joint Genome Institute (JGI-PGF)"/>
            <person name="Lucas S."/>
            <person name="Copeland A."/>
            <person name="Lapidus A."/>
            <person name="Glavina del Rio T."/>
            <person name="Dalin E."/>
            <person name="Tice H."/>
            <person name="Bruce D."/>
            <person name="Goodwin L."/>
            <person name="Pitluck S."/>
            <person name="Kyrpides N."/>
            <person name="Mavromatis K."/>
            <person name="Ovchinnikova G."/>
            <person name="Munk A.C."/>
            <person name="Detter J.C."/>
            <person name="Han C."/>
            <person name="Tapia R."/>
            <person name="Land M."/>
            <person name="Hauser L."/>
            <person name="Markowitz V."/>
            <person name="Cheng J.-F."/>
            <person name="Hugenholtz P."/>
            <person name="Woyke T."/>
            <person name="Wu D."/>
            <person name="Tindall B."/>
            <person name="Pomrenke H.G."/>
            <person name="Brambilla E."/>
            <person name="Klenk H.-P."/>
            <person name="Eisen J.A."/>
        </authorList>
    </citation>
    <scope>NUCLEOTIDE SEQUENCE [LARGE SCALE GENOMIC DNA]</scope>
    <source>
        <strain evidence="9">DSM 17093 / CIP 108686 / LMG 22925 / RQ-24</strain>
    </source>
</reference>
<dbReference type="AlphaFoldDB" id="D7CQ78"/>
<dbReference type="EMBL" id="CP002049">
    <property type="protein sequence ID" value="ADI14862.1"/>
    <property type="molecule type" value="Genomic_DNA"/>
</dbReference>
<dbReference type="Pfam" id="PF01899">
    <property type="entry name" value="MNHE"/>
    <property type="match status" value="1"/>
</dbReference>
<keyword evidence="9" id="KW-1185">Reference proteome</keyword>
<evidence type="ECO:0000256" key="5">
    <source>
        <dbReference type="ARBA" id="ARBA00022989"/>
    </source>
</evidence>
<evidence type="ECO:0000313" key="9">
    <source>
        <dbReference type="Proteomes" id="UP000000379"/>
    </source>
</evidence>
<gene>
    <name evidence="8" type="ordered locus">Trad_1744</name>
</gene>
<evidence type="ECO:0000256" key="2">
    <source>
        <dbReference type="ARBA" id="ARBA00006228"/>
    </source>
</evidence>
<dbReference type="OrthoDB" id="1492952at2"/>
<dbReference type="PANTHER" id="PTHR34584">
    <property type="entry name" value="NA(+)/H(+) ANTIPORTER SUBUNIT E1"/>
    <property type="match status" value="1"/>
</dbReference>
<feature type="transmembrane region" description="Helical" evidence="7">
    <location>
        <begin position="34"/>
        <end position="54"/>
    </location>
</feature>
<reference evidence="8 9" key="2">
    <citation type="journal article" date="2011" name="Stand. Genomic Sci.">
        <title>Complete genome sequence of Truepera radiovictrix type strain (RQ-24).</title>
        <authorList>
            <person name="Ivanova N."/>
            <person name="Rohde C."/>
            <person name="Munk C."/>
            <person name="Nolan M."/>
            <person name="Lucas S."/>
            <person name="Del Rio T.G."/>
            <person name="Tice H."/>
            <person name="Deshpande S."/>
            <person name="Cheng J.F."/>
            <person name="Tapia R."/>
            <person name="Han C."/>
            <person name="Goodwin L."/>
            <person name="Pitluck S."/>
            <person name="Liolios K."/>
            <person name="Mavromatis K."/>
            <person name="Mikhailova N."/>
            <person name="Pati A."/>
            <person name="Chen A."/>
            <person name="Palaniappan K."/>
            <person name="Land M."/>
            <person name="Hauser L."/>
            <person name="Chang Y.J."/>
            <person name="Jeffries C.D."/>
            <person name="Brambilla E."/>
            <person name="Rohde M."/>
            <person name="Goker M."/>
            <person name="Tindall B.J."/>
            <person name="Woyke T."/>
            <person name="Bristow J."/>
            <person name="Eisen J.A."/>
            <person name="Markowitz V."/>
            <person name="Hugenholtz P."/>
            <person name="Kyrpides N.C."/>
            <person name="Klenk H.P."/>
            <person name="Lapidus A."/>
        </authorList>
    </citation>
    <scope>NUCLEOTIDE SEQUENCE [LARGE SCALE GENOMIC DNA]</scope>
    <source>
        <strain evidence="9">DSM 17093 / CIP 108686 / LMG 22925 / RQ-24</strain>
    </source>
</reference>
<dbReference type="eggNOG" id="COG1863">
    <property type="taxonomic scope" value="Bacteria"/>
</dbReference>
<dbReference type="PANTHER" id="PTHR34584:SF1">
    <property type="entry name" value="NA(+)_H(+) ANTIPORTER SUBUNIT E1"/>
    <property type="match status" value="1"/>
</dbReference>
<name>D7CQ78_TRURR</name>
<dbReference type="InterPro" id="IPR002758">
    <property type="entry name" value="Cation_antiport_E"/>
</dbReference>
<dbReference type="Proteomes" id="UP000000379">
    <property type="component" value="Chromosome"/>
</dbReference>
<dbReference type="RefSeq" id="WP_013178229.1">
    <property type="nucleotide sequence ID" value="NC_014221.1"/>
</dbReference>
<protein>
    <submittedName>
        <fullName evidence="8">Multisubunit sodium/proton antiporter, MrpE subunit (2.A.63.1)</fullName>
    </submittedName>
</protein>
<keyword evidence="5 7" id="KW-1133">Transmembrane helix</keyword>
<keyword evidence="6 7" id="KW-0472">Membrane</keyword>
<comment type="subcellular location">
    <subcellularLocation>
        <location evidence="1">Cell membrane</location>
        <topology evidence="1">Multi-pass membrane protein</topology>
    </subcellularLocation>
</comment>
<dbReference type="KEGG" id="tra:Trad_1744"/>
<dbReference type="STRING" id="649638.Trad_1744"/>
<sequence>MTWRLLRAAPLRLGGFVFLWWVLSEGALEDLPLVLLFALLATAASLLLLPPALGYGRLRPLGVLQFIPFFLWGSLVSGLDVARHALSPKMSVTPGFLTLELRLRTQVARIAFVWAANLIPGTAGVELVADRLVLHLLDRGQDTEVSERDLRRLEARVARMFKEEAWLA</sequence>
<organism evidence="8 9">
    <name type="scientific">Truepera radiovictrix (strain DSM 17093 / CIP 108686 / LMG 22925 / RQ-24)</name>
    <dbReference type="NCBI Taxonomy" id="649638"/>
    <lineage>
        <taxon>Bacteria</taxon>
        <taxon>Thermotogati</taxon>
        <taxon>Deinococcota</taxon>
        <taxon>Deinococci</taxon>
        <taxon>Trueperales</taxon>
        <taxon>Trueperaceae</taxon>
        <taxon>Truepera</taxon>
    </lineage>
</organism>
<evidence type="ECO:0000256" key="1">
    <source>
        <dbReference type="ARBA" id="ARBA00004651"/>
    </source>
</evidence>
<comment type="similarity">
    <text evidence="2">Belongs to the CPA3 antiporters (TC 2.A.63) subunit E family.</text>
</comment>
<keyword evidence="3" id="KW-1003">Cell membrane</keyword>
<evidence type="ECO:0000256" key="6">
    <source>
        <dbReference type="ARBA" id="ARBA00023136"/>
    </source>
</evidence>
<dbReference type="GO" id="GO:0005886">
    <property type="term" value="C:plasma membrane"/>
    <property type="evidence" value="ECO:0007669"/>
    <property type="project" value="UniProtKB-SubCell"/>
</dbReference>
<dbReference type="HOGENOM" id="CLU_086615_1_0_0"/>
<feature type="transmembrane region" description="Helical" evidence="7">
    <location>
        <begin position="66"/>
        <end position="86"/>
    </location>
</feature>
<keyword evidence="4 7" id="KW-0812">Transmembrane</keyword>
<accession>D7CQ78</accession>